<reference evidence="2 3" key="1">
    <citation type="submission" date="2022-06" db="EMBL/GenBank/DDBJ databases">
        <title>Isolation of gut microbiota from human fecal samples.</title>
        <authorList>
            <person name="Pamer E.G."/>
            <person name="Barat B."/>
            <person name="Waligurski E."/>
            <person name="Medina S."/>
            <person name="Paddock L."/>
            <person name="Mostad J."/>
        </authorList>
    </citation>
    <scope>NUCLEOTIDE SEQUENCE [LARGE SCALE GENOMIC DNA]</scope>
    <source>
        <strain evidence="2 3">DFI.9.90</strain>
    </source>
</reference>
<feature type="domain" description="Phage tail collar" evidence="1">
    <location>
        <begin position="25"/>
        <end position="75"/>
    </location>
</feature>
<proteinExistence type="predicted"/>
<accession>A0AAW5K2T8</accession>
<dbReference type="AlphaFoldDB" id="A0AAW5K2T8"/>
<dbReference type="RefSeq" id="WP_008710005.1">
    <property type="nucleotide sequence ID" value="NZ_CABKQM010000005.1"/>
</dbReference>
<sequence>MPLLELYGKNPDGAIDKRVIAGMTGWIIFFPTDTPPDGTLVCNGAELSTSAYPELYGAIGTKYGGNGTATFRLPKAEDVIYAAGARHAVGEAVSEGLPDITGTIASRSYSISDGNMIWASNPGSAFFDYPVIYEGDGAHVAGASGAPGYDRVGFSAAKSNSIYGASAHVTPAGIALLPCIVYI</sequence>
<dbReference type="SUPFAM" id="SSF88874">
    <property type="entry name" value="Receptor-binding domain of short tail fibre protein gp12"/>
    <property type="match status" value="1"/>
</dbReference>
<dbReference type="Pfam" id="PF07484">
    <property type="entry name" value="Collar"/>
    <property type="match status" value="1"/>
</dbReference>
<dbReference type="InterPro" id="IPR037053">
    <property type="entry name" value="Phage_tail_collar_dom_sf"/>
</dbReference>
<dbReference type="Proteomes" id="UP001205919">
    <property type="component" value="Unassembled WGS sequence"/>
</dbReference>
<gene>
    <name evidence="2" type="ORF">NE630_07435</name>
</gene>
<dbReference type="InterPro" id="IPR011083">
    <property type="entry name" value="Phage_tail_collar_dom"/>
</dbReference>
<dbReference type="EMBL" id="JANFYT010000013">
    <property type="protein sequence ID" value="MCQ4814262.1"/>
    <property type="molecule type" value="Genomic_DNA"/>
</dbReference>
<keyword evidence="3" id="KW-1185">Reference proteome</keyword>
<dbReference type="Gene3D" id="3.90.1340.10">
    <property type="entry name" value="Phage tail collar domain"/>
    <property type="match status" value="1"/>
</dbReference>
<evidence type="ECO:0000313" key="3">
    <source>
        <dbReference type="Proteomes" id="UP001205919"/>
    </source>
</evidence>
<comment type="caution">
    <text evidence="2">The sequence shown here is derived from an EMBL/GenBank/DDBJ whole genome shotgun (WGS) entry which is preliminary data.</text>
</comment>
<protein>
    <submittedName>
        <fullName evidence="2">Phage tail protein</fullName>
    </submittedName>
</protein>
<name>A0AAW5K2T8_9BACT</name>
<organism evidence="2 3">
    <name type="scientific">Cloacibacillus evryensis</name>
    <dbReference type="NCBI Taxonomy" id="508460"/>
    <lineage>
        <taxon>Bacteria</taxon>
        <taxon>Thermotogati</taxon>
        <taxon>Synergistota</taxon>
        <taxon>Synergistia</taxon>
        <taxon>Synergistales</taxon>
        <taxon>Synergistaceae</taxon>
        <taxon>Cloacibacillus</taxon>
    </lineage>
</organism>
<evidence type="ECO:0000313" key="2">
    <source>
        <dbReference type="EMBL" id="MCQ4814262.1"/>
    </source>
</evidence>
<evidence type="ECO:0000259" key="1">
    <source>
        <dbReference type="Pfam" id="PF07484"/>
    </source>
</evidence>